<comment type="caution">
    <text evidence="2">The sequence shown here is derived from an EMBL/GenBank/DDBJ whole genome shotgun (WGS) entry which is preliminary data.</text>
</comment>
<dbReference type="AlphaFoldDB" id="A0AAE1DGD6"/>
<organism evidence="2 3">
    <name type="scientific">Elysia crispata</name>
    <name type="common">lettuce slug</name>
    <dbReference type="NCBI Taxonomy" id="231223"/>
    <lineage>
        <taxon>Eukaryota</taxon>
        <taxon>Metazoa</taxon>
        <taxon>Spiralia</taxon>
        <taxon>Lophotrochozoa</taxon>
        <taxon>Mollusca</taxon>
        <taxon>Gastropoda</taxon>
        <taxon>Heterobranchia</taxon>
        <taxon>Euthyneura</taxon>
        <taxon>Panpulmonata</taxon>
        <taxon>Sacoglossa</taxon>
        <taxon>Placobranchoidea</taxon>
        <taxon>Plakobranchidae</taxon>
        <taxon>Elysia</taxon>
    </lineage>
</organism>
<feature type="region of interest" description="Disordered" evidence="1">
    <location>
        <begin position="63"/>
        <end position="84"/>
    </location>
</feature>
<sequence>MSSSLITRCLIGPRPSNRCCAEIQRESVPKREAMIKYGKSTRYLITAGFKPSARWIKTLLRQGPSPSLDAPVTEEDSLPSYLPL</sequence>
<name>A0AAE1DGD6_9GAST</name>
<evidence type="ECO:0000256" key="1">
    <source>
        <dbReference type="SAM" id="MobiDB-lite"/>
    </source>
</evidence>
<evidence type="ECO:0000313" key="3">
    <source>
        <dbReference type="Proteomes" id="UP001283361"/>
    </source>
</evidence>
<gene>
    <name evidence="2" type="ORF">RRG08_044742</name>
</gene>
<keyword evidence="3" id="KW-1185">Reference proteome</keyword>
<evidence type="ECO:0000313" key="2">
    <source>
        <dbReference type="EMBL" id="KAK3769547.1"/>
    </source>
</evidence>
<dbReference type="EMBL" id="JAWDGP010003905">
    <property type="protein sequence ID" value="KAK3769547.1"/>
    <property type="molecule type" value="Genomic_DNA"/>
</dbReference>
<proteinExistence type="predicted"/>
<protein>
    <submittedName>
        <fullName evidence="2">Uncharacterized protein</fullName>
    </submittedName>
</protein>
<dbReference type="Proteomes" id="UP001283361">
    <property type="component" value="Unassembled WGS sequence"/>
</dbReference>
<reference evidence="2" key="1">
    <citation type="journal article" date="2023" name="G3 (Bethesda)">
        <title>A reference genome for the long-term kleptoplast-retaining sea slug Elysia crispata morphotype clarki.</title>
        <authorList>
            <person name="Eastman K.E."/>
            <person name="Pendleton A.L."/>
            <person name="Shaikh M.A."/>
            <person name="Suttiyut T."/>
            <person name="Ogas R."/>
            <person name="Tomko P."/>
            <person name="Gavelis G."/>
            <person name="Widhalm J.R."/>
            <person name="Wisecaver J.H."/>
        </authorList>
    </citation>
    <scope>NUCLEOTIDE SEQUENCE</scope>
    <source>
        <strain evidence="2">ECLA1</strain>
    </source>
</reference>
<accession>A0AAE1DGD6</accession>